<dbReference type="EMBL" id="CAJOBQ010006959">
    <property type="protein sequence ID" value="CAF4677837.1"/>
    <property type="molecule type" value="Genomic_DNA"/>
</dbReference>
<feature type="non-terminal residue" evidence="1">
    <location>
        <position position="1"/>
    </location>
</feature>
<evidence type="ECO:0000313" key="1">
    <source>
        <dbReference type="EMBL" id="CAF4677837.1"/>
    </source>
</evidence>
<evidence type="ECO:0000313" key="2">
    <source>
        <dbReference type="Proteomes" id="UP000663862"/>
    </source>
</evidence>
<proteinExistence type="predicted"/>
<sequence>MQFQVDAYTQFK</sequence>
<protein>
    <submittedName>
        <fullName evidence="1">Uncharacterized protein</fullName>
    </submittedName>
</protein>
<name>A0A821H4P1_9BILA</name>
<accession>A0A821H4P1</accession>
<gene>
    <name evidence="1" type="ORF">TSG867_LOCUS32217</name>
</gene>
<organism evidence="1 2">
    <name type="scientific">Rotaria socialis</name>
    <dbReference type="NCBI Taxonomy" id="392032"/>
    <lineage>
        <taxon>Eukaryota</taxon>
        <taxon>Metazoa</taxon>
        <taxon>Spiralia</taxon>
        <taxon>Gnathifera</taxon>
        <taxon>Rotifera</taxon>
        <taxon>Eurotatoria</taxon>
        <taxon>Bdelloidea</taxon>
        <taxon>Philodinida</taxon>
        <taxon>Philodinidae</taxon>
        <taxon>Rotaria</taxon>
    </lineage>
</organism>
<dbReference type="Proteomes" id="UP000663862">
    <property type="component" value="Unassembled WGS sequence"/>
</dbReference>
<reference evidence="1" key="1">
    <citation type="submission" date="2021-02" db="EMBL/GenBank/DDBJ databases">
        <authorList>
            <person name="Nowell W R."/>
        </authorList>
    </citation>
    <scope>NUCLEOTIDE SEQUENCE</scope>
</reference>
<comment type="caution">
    <text evidence="1">The sequence shown here is derived from an EMBL/GenBank/DDBJ whole genome shotgun (WGS) entry which is preliminary data.</text>
</comment>